<name>A0A024GAN3_9STRA</name>
<gene>
    <name evidence="2" type="ORF">BN9_046700</name>
</gene>
<keyword evidence="1" id="KW-0812">Transmembrane</keyword>
<dbReference type="AlphaFoldDB" id="A0A024GAN3"/>
<reference evidence="2 3" key="1">
    <citation type="submission" date="2012-05" db="EMBL/GenBank/DDBJ databases">
        <title>Recombination and specialization in a pathogen metapopulation.</title>
        <authorList>
            <person name="Gardiner A."/>
            <person name="Kemen E."/>
            <person name="Schultz-Larsen T."/>
            <person name="MacLean D."/>
            <person name="Van Oosterhout C."/>
            <person name="Jones J.D.G."/>
        </authorList>
    </citation>
    <scope>NUCLEOTIDE SEQUENCE [LARGE SCALE GENOMIC DNA]</scope>
    <source>
        <strain evidence="2 3">Ac Nc2</strain>
    </source>
</reference>
<comment type="caution">
    <text evidence="2">The sequence shown here is derived from an EMBL/GenBank/DDBJ whole genome shotgun (WGS) entry which is preliminary data.</text>
</comment>
<dbReference type="Proteomes" id="UP000053237">
    <property type="component" value="Unassembled WGS sequence"/>
</dbReference>
<organism evidence="2 3">
    <name type="scientific">Albugo candida</name>
    <dbReference type="NCBI Taxonomy" id="65357"/>
    <lineage>
        <taxon>Eukaryota</taxon>
        <taxon>Sar</taxon>
        <taxon>Stramenopiles</taxon>
        <taxon>Oomycota</taxon>
        <taxon>Peronosporomycetes</taxon>
        <taxon>Albuginales</taxon>
        <taxon>Albuginaceae</taxon>
        <taxon>Albugo</taxon>
    </lineage>
</organism>
<keyword evidence="1" id="KW-0472">Membrane</keyword>
<evidence type="ECO:0000313" key="3">
    <source>
        <dbReference type="Proteomes" id="UP000053237"/>
    </source>
</evidence>
<accession>A0A024GAN3</accession>
<keyword evidence="1" id="KW-1133">Transmembrane helix</keyword>
<dbReference type="InParanoid" id="A0A024GAN3"/>
<protein>
    <submittedName>
        <fullName evidence="2">Uncharacterized protein</fullName>
    </submittedName>
</protein>
<feature type="transmembrane region" description="Helical" evidence="1">
    <location>
        <begin position="12"/>
        <end position="29"/>
    </location>
</feature>
<proteinExistence type="predicted"/>
<evidence type="ECO:0000256" key="1">
    <source>
        <dbReference type="SAM" id="Phobius"/>
    </source>
</evidence>
<keyword evidence="3" id="KW-1185">Reference proteome</keyword>
<sequence length="179" mass="20466">MIIDRHPYEITVVFLIATGFAFVLVLVWQQSTHWLCLQRVCCKCVERIRNQTTDFRIRQRYDSADLRTIQELRSVENQPHANDRNGNRFRQALRLAAWRQDISRQARGCNSVTKLSRVGEIGSSETIHITSVADSALIGSDGDDAANEFEAFDEMNVANDESQVLYERNLDTPTLSTFV</sequence>
<evidence type="ECO:0000313" key="2">
    <source>
        <dbReference type="EMBL" id="CCI43886.1"/>
    </source>
</evidence>
<dbReference type="EMBL" id="CAIX01000057">
    <property type="protein sequence ID" value="CCI43886.1"/>
    <property type="molecule type" value="Genomic_DNA"/>
</dbReference>